<sequence>MIIYNTTFSVPKKLQEAFIDFIRDEYIPLSIQNNLLVEPRLTRVFSMDENGDTSYALEFKVFTIEALEQWNSTTGKELRLLISSKFGQEIQGFATLLHTVEL</sequence>
<protein>
    <recommendedName>
        <fullName evidence="3">DUF4286 family protein</fullName>
    </recommendedName>
</protein>
<reference evidence="1 2" key="1">
    <citation type="submission" date="2016-08" db="EMBL/GenBank/DDBJ databases">
        <authorList>
            <person name="Seilhamer J.J."/>
        </authorList>
    </citation>
    <scope>NUCLEOTIDE SEQUENCE [LARGE SCALE GENOMIC DNA]</scope>
    <source>
        <strain evidence="1">ING2-E5A</strain>
    </source>
</reference>
<dbReference type="KEGG" id="pmuc:ING2E5A_1547"/>
<dbReference type="AlphaFoldDB" id="A0A1G4G794"/>
<keyword evidence="2" id="KW-1185">Reference proteome</keyword>
<dbReference type="EMBL" id="LT608328">
    <property type="protein sequence ID" value="SCM57871.1"/>
    <property type="molecule type" value="Genomic_DNA"/>
</dbReference>
<evidence type="ECO:0000313" key="1">
    <source>
        <dbReference type="EMBL" id="SCM57871.1"/>
    </source>
</evidence>
<dbReference type="Proteomes" id="UP000178485">
    <property type="component" value="Chromosome i"/>
</dbReference>
<dbReference type="STRING" id="1642646.ING2E5A_1547"/>
<proteinExistence type="predicted"/>
<dbReference type="RefSeq" id="WP_071136866.1">
    <property type="nucleotide sequence ID" value="NZ_DUQN01000058.1"/>
</dbReference>
<accession>A0A1G4G794</accession>
<evidence type="ECO:0000313" key="2">
    <source>
        <dbReference type="Proteomes" id="UP000178485"/>
    </source>
</evidence>
<dbReference type="InterPro" id="IPR025563">
    <property type="entry name" value="DUF4286"/>
</dbReference>
<dbReference type="Pfam" id="PF14114">
    <property type="entry name" value="DUF4286"/>
    <property type="match status" value="1"/>
</dbReference>
<evidence type="ECO:0008006" key="3">
    <source>
        <dbReference type="Google" id="ProtNLM"/>
    </source>
</evidence>
<name>A0A1G4G794_9BACT</name>
<gene>
    <name evidence="1" type="ORF">ING2E5A_1547</name>
</gene>
<organism evidence="1 2">
    <name type="scientific">Petrimonas mucosa</name>
    <dbReference type="NCBI Taxonomy" id="1642646"/>
    <lineage>
        <taxon>Bacteria</taxon>
        <taxon>Pseudomonadati</taxon>
        <taxon>Bacteroidota</taxon>
        <taxon>Bacteroidia</taxon>
        <taxon>Bacteroidales</taxon>
        <taxon>Dysgonomonadaceae</taxon>
        <taxon>Petrimonas</taxon>
    </lineage>
</organism>